<dbReference type="CDD" id="cd16922">
    <property type="entry name" value="HATPase_EvgS-ArcB-TorS-like"/>
    <property type="match status" value="1"/>
</dbReference>
<dbReference type="Pfam" id="PF01590">
    <property type="entry name" value="GAF"/>
    <property type="match status" value="1"/>
</dbReference>
<dbReference type="Gene3D" id="3.30.565.10">
    <property type="entry name" value="Histidine kinase-like ATPase, C-terminal domain"/>
    <property type="match status" value="1"/>
</dbReference>
<keyword evidence="4" id="KW-0902">Two-component regulatory system</keyword>
<keyword evidence="8" id="KW-1185">Reference proteome</keyword>
<dbReference type="OrthoDB" id="21225at2759"/>
<dbReference type="EMBL" id="JABELV010000082">
    <property type="protein sequence ID" value="KAG7531794.1"/>
    <property type="molecule type" value="Genomic_DNA"/>
</dbReference>
<sequence>MDLNDLHHRGGPHSSEHDFDFEFKIDFASKGLYDVKQLESTRESPWLQTGQTIRVLQGLAKTNRKRLKAWENGGFEPGAGPDGAHRDGLEDQVDEEVEVYYQIFVGPDQAAIRAFHSDRARFHDLSTAGFPYLQTHLAFLDDLQYSGLWTITEIPSSYTKQLTTENMGSSSLLSSPANGPSPVDSGAVTPTVGSKSDTISSGRLSPFESAEVEATIPRSTAPISLRTYWKEQVFPLRQDDLTNLGSKQVQLKFEESLTRSGRSLGKENGSKKTPKRPSRLSRDSTSDMIGDQDDDLESQRGERTPMNIKEDDKGFPFDDTEDGDTPVNRSPPRGKDGGTRNRAFYVKAVEILIELAELVKDLQERRLCIAICRPDVFVVLQQAGSKHLLAVHTVSHLKPISRYDRGRKVTKRIYEVNLASAPAQVERKRTADETGSDGMSVSDDAAIDQAYAESAGIVRRDIGFERDIFDEHTMREHLAYIAPETVSEPDFAWGAADVYSWGACAYDLLTEGLAQFPTPTDEAGDLLRDVHQHTTRKRSPLNEKVKDCPDIISGLIGKAMSLDPNGRYTGMPSLLADLYEIIALLRDDAGHQPYSHGRVDALSRCSPPNGLLERNVQIEAMKDGLDTVEAEGSCRVICFYGESGTGKSKQVEAWLQDRIRERTAGKRNLLVGWAKMDQHQVRPLAGIVQVFEMLLSAVFSNPHENAAVWKSMILDALPGLGRMFIGLLSPTWQDLLLGKRSDREIAAVDWETYSQRFKIWARSLFAIFASAQRPLVIVIDDWQWMESTERELWTELFERKPLPFTLGLLTYRVEGSPLDMSPLSKVIKIESLPFSFGTIETLLATGFHLAAKLEDGFSVLAEFLNAATKGNPLFITLLSARLVRDEVLYFDYEIEKWQVATEVLPAYSTSGSIEKFARWTLSRLSADAQSALKMLSCMPAAQGADLGLLARLLSKSLPAVRTSFEKAGLFGVTRFINNHMVFTHDRHQEAARALISKNERSSFLSNIARKLEREGSDYLFVMADLLAEAMPVSPVDWPASEICDLMLETAKLAVRSAAFEAADRYVKTACVALPILDASTWAQEPERCQRACTLMTAIASGLRDTKSAFPAVEMAYNQSISDADRIAAATLAVRLHLVEFHPQGLFEQVDRVFHLLGSDLVVADFVARQGDRQLQSPLTAESLTRAIDAGADVDENDPVHATLLAFVCFMVSCGPTLYTRLPRHAEPYFDQAASWILGSRKALSHPAAGYTVGVRAIHFAADAMYDVASLYLELGQNINWRGTIWEGSSDIPFQAISYLKATSMASIDYRSTWNAAALSNSTDILIYISAIECSSLILSGRSIPLLAERGAASLVQLKNDLAHEVRPFLTSYSQLAANLTDSTGSRDLYRLDGDILDWAEAEGMDNHGELIGVSFWSVALLNAVLFGGPASFVRDLANRTRRHHDGFRGLINHFTYLLTFSWYALEYDAEEDEILAEAHEAFASFPLNVDFQGLRSGLFALQSLKSLRAKKTTWSDALAHVETAVRSLSTSTTCHLATGWLCMSAARHLRNGTGLSKRIWGGFAADANQAFQRCGATALSISVINEFPEVFNVSTTEPLTLLPFKSQAATKESPKLGSPSTSSSDVMSNNSDSKQALFVSEESAPGISQRLNIEGILKSFLAFATEKDSKMLLRRVLGILIQMTRADTAFLALQNASTNKLHLRGGGSHSSIQTYDLPVSDASSICPAKLLLHVAHSRKPIDSNDTDQKIPLIRDGYFSSPSTKHVLAVPLFIQNQFSGAICIEGSLLRFSSSVKSHVELLATFAAIVLESHDVTASLEQSVRLRTSQLEQALTHRQTFISSITHELRTPLHSISSYTAILENTPDLHDDQKENVAGIRSSAEDLQRIITDVLDLSKLENGSMQIETVSFDLRQVAEAALDSVANLAHTKDLEILLDNTVENDPAKNLLGDPFRIKQCLLNLLGNAIRFTEKGQIRLKWTLEASPVGGETLTFSVSDTGIGIPVESRQRLFQPFSQVDASIQRKWGGTGLGLSITHNLAHIMKGSAWCESVEGKGSTFFFSVVVHYDNKVAVSTFRRENKPHVLLLCPPSATTDKLARNIQGMNGRATITTPANASDYLADINAVVLDSAYSDAVPFVKRLGNERPDIKVTLLAELTDKAALLNRLADPTARIITKPVKAEAIYDFLDLSVSRSSTAAVNKRIKPVAIIDKDTASRHPLNILFVDDNPINRAVGLKVLKKFGYLYMPVMDGHTAMSKISASEKAGQPQIVALTANADTTTRDLCMEQGFHGFLGKPLVIRELDTVFETAHRVKLSHSQ</sequence>
<gene>
    <name evidence="7" type="ORF">FFLO_04099</name>
</gene>
<dbReference type="CDD" id="cd17546">
    <property type="entry name" value="REC_hyHK_CKI1_RcsC-like"/>
    <property type="match status" value="1"/>
</dbReference>
<dbReference type="SUPFAM" id="SSF55874">
    <property type="entry name" value="ATPase domain of HSP90 chaperone/DNA topoisomerase II/histidine kinase"/>
    <property type="match status" value="1"/>
</dbReference>
<dbReference type="InterPro" id="IPR011006">
    <property type="entry name" value="CheY-like_superfamily"/>
</dbReference>
<accession>A0A8K0NQ80</accession>
<proteinExistence type="predicted"/>
<evidence type="ECO:0000313" key="7">
    <source>
        <dbReference type="EMBL" id="KAG7531794.1"/>
    </source>
</evidence>
<evidence type="ECO:0000256" key="5">
    <source>
        <dbReference type="SAM" id="MobiDB-lite"/>
    </source>
</evidence>
<feature type="region of interest" description="Disordered" evidence="5">
    <location>
        <begin position="255"/>
        <end position="340"/>
    </location>
</feature>
<comment type="caution">
    <text evidence="7">The sequence shown here is derived from an EMBL/GenBank/DDBJ whole genome shotgun (WGS) entry which is preliminary data.</text>
</comment>
<dbReference type="InterPro" id="IPR041664">
    <property type="entry name" value="AAA_16"/>
</dbReference>
<feature type="region of interest" description="Disordered" evidence="5">
    <location>
        <begin position="1610"/>
        <end position="1629"/>
    </location>
</feature>
<evidence type="ECO:0000259" key="6">
    <source>
        <dbReference type="PROSITE" id="PS50109"/>
    </source>
</evidence>
<dbReference type="SMART" id="SM00448">
    <property type="entry name" value="REC"/>
    <property type="match status" value="1"/>
</dbReference>
<feature type="compositionally biased region" description="Basic and acidic residues" evidence="5">
    <location>
        <begin position="297"/>
        <end position="316"/>
    </location>
</feature>
<dbReference type="InterPro" id="IPR036097">
    <property type="entry name" value="HisK_dim/P_sf"/>
</dbReference>
<dbReference type="SMART" id="SM00388">
    <property type="entry name" value="HisKA"/>
    <property type="match status" value="1"/>
</dbReference>
<feature type="region of interest" description="Disordered" evidence="5">
    <location>
        <begin position="168"/>
        <end position="204"/>
    </location>
</feature>
<dbReference type="SUPFAM" id="SSF55781">
    <property type="entry name" value="GAF domain-like"/>
    <property type="match status" value="1"/>
</dbReference>
<dbReference type="SUPFAM" id="SSF56112">
    <property type="entry name" value="Protein kinase-like (PK-like)"/>
    <property type="match status" value="1"/>
</dbReference>
<dbReference type="PANTHER" id="PTHR45339:SF1">
    <property type="entry name" value="HYBRID SIGNAL TRANSDUCTION HISTIDINE KINASE J"/>
    <property type="match status" value="1"/>
</dbReference>
<dbReference type="Gene3D" id="3.30.450.40">
    <property type="match status" value="1"/>
</dbReference>
<dbReference type="FunFam" id="3.30.565.10:FF:000010">
    <property type="entry name" value="Sensor histidine kinase RcsC"/>
    <property type="match status" value="1"/>
</dbReference>
<dbReference type="InterPro" id="IPR003018">
    <property type="entry name" value="GAF"/>
</dbReference>
<dbReference type="InterPro" id="IPR001789">
    <property type="entry name" value="Sig_transdc_resp-reg_receiver"/>
</dbReference>
<feature type="compositionally biased region" description="Low complexity" evidence="5">
    <location>
        <begin position="1615"/>
        <end position="1629"/>
    </location>
</feature>
<organism evidence="7 8">
    <name type="scientific">Filobasidium floriforme</name>
    <dbReference type="NCBI Taxonomy" id="5210"/>
    <lineage>
        <taxon>Eukaryota</taxon>
        <taxon>Fungi</taxon>
        <taxon>Dikarya</taxon>
        <taxon>Basidiomycota</taxon>
        <taxon>Agaricomycotina</taxon>
        <taxon>Tremellomycetes</taxon>
        <taxon>Filobasidiales</taxon>
        <taxon>Filobasidiaceae</taxon>
        <taxon>Filobasidium</taxon>
    </lineage>
</organism>
<keyword evidence="2" id="KW-0808">Transferase</keyword>
<dbReference type="SUPFAM" id="SSF52172">
    <property type="entry name" value="CheY-like"/>
    <property type="match status" value="1"/>
</dbReference>
<dbReference type="InterPro" id="IPR003661">
    <property type="entry name" value="HisK_dim/P_dom"/>
</dbReference>
<dbReference type="SUPFAM" id="SSF47384">
    <property type="entry name" value="Homodimeric domain of signal transducing histidine kinase"/>
    <property type="match status" value="1"/>
</dbReference>
<dbReference type="Pfam" id="PF00512">
    <property type="entry name" value="HisKA"/>
    <property type="match status" value="1"/>
</dbReference>
<evidence type="ECO:0000313" key="8">
    <source>
        <dbReference type="Proteomes" id="UP000812966"/>
    </source>
</evidence>
<feature type="compositionally biased region" description="Polar residues" evidence="5">
    <location>
        <begin position="168"/>
        <end position="178"/>
    </location>
</feature>
<dbReference type="Gene3D" id="1.10.510.10">
    <property type="entry name" value="Transferase(Phosphotransferase) domain 1"/>
    <property type="match status" value="1"/>
</dbReference>
<dbReference type="InterPro" id="IPR003594">
    <property type="entry name" value="HATPase_dom"/>
</dbReference>
<dbReference type="Pfam" id="PF13191">
    <property type="entry name" value="AAA_16"/>
    <property type="match status" value="1"/>
</dbReference>
<evidence type="ECO:0000256" key="1">
    <source>
        <dbReference type="ARBA" id="ARBA00022553"/>
    </source>
</evidence>
<dbReference type="PRINTS" id="PR00344">
    <property type="entry name" value="BCTRLSENSOR"/>
</dbReference>
<feature type="compositionally biased region" description="Polar residues" evidence="5">
    <location>
        <begin position="191"/>
        <end position="203"/>
    </location>
</feature>
<evidence type="ECO:0000256" key="2">
    <source>
        <dbReference type="ARBA" id="ARBA00022679"/>
    </source>
</evidence>
<reference evidence="7" key="1">
    <citation type="submission" date="2020-04" db="EMBL/GenBank/DDBJ databases">
        <title>Analysis of mating type loci in Filobasidium floriforme.</title>
        <authorList>
            <person name="Nowrousian M."/>
        </authorList>
    </citation>
    <scope>NUCLEOTIDE SEQUENCE</scope>
    <source>
        <strain evidence="7">CBS 6242</strain>
    </source>
</reference>
<dbReference type="PANTHER" id="PTHR45339">
    <property type="entry name" value="HYBRID SIGNAL TRANSDUCTION HISTIDINE KINASE J"/>
    <property type="match status" value="1"/>
</dbReference>
<evidence type="ECO:0000256" key="4">
    <source>
        <dbReference type="ARBA" id="ARBA00023012"/>
    </source>
</evidence>
<dbReference type="CDD" id="cd00082">
    <property type="entry name" value="HisKA"/>
    <property type="match status" value="1"/>
</dbReference>
<dbReference type="InterPro" id="IPR011009">
    <property type="entry name" value="Kinase-like_dom_sf"/>
</dbReference>
<protein>
    <recommendedName>
        <fullName evidence="6">Histidine kinase domain-containing protein</fullName>
    </recommendedName>
</protein>
<dbReference type="InterPro" id="IPR036890">
    <property type="entry name" value="HATPase_C_sf"/>
</dbReference>
<dbReference type="PROSITE" id="PS50109">
    <property type="entry name" value="HIS_KIN"/>
    <property type="match status" value="1"/>
</dbReference>
<feature type="domain" description="Histidine kinase" evidence="6">
    <location>
        <begin position="1842"/>
        <end position="2066"/>
    </location>
</feature>
<keyword evidence="3" id="KW-0418">Kinase</keyword>
<dbReference type="InterPro" id="IPR005467">
    <property type="entry name" value="His_kinase_dom"/>
</dbReference>
<dbReference type="InterPro" id="IPR029016">
    <property type="entry name" value="GAF-like_dom_sf"/>
</dbReference>
<name>A0A8K0NQ80_9TREE</name>
<dbReference type="Proteomes" id="UP000812966">
    <property type="component" value="Unassembled WGS sequence"/>
</dbReference>
<dbReference type="SMART" id="SM00387">
    <property type="entry name" value="HATPase_c"/>
    <property type="match status" value="1"/>
</dbReference>
<dbReference type="Gene3D" id="1.10.287.130">
    <property type="match status" value="1"/>
</dbReference>
<keyword evidence="1" id="KW-0597">Phosphoprotein</keyword>
<dbReference type="Gene3D" id="3.40.50.2300">
    <property type="match status" value="1"/>
</dbReference>
<dbReference type="InterPro" id="IPR004358">
    <property type="entry name" value="Sig_transdc_His_kin-like_C"/>
</dbReference>
<evidence type="ECO:0000256" key="3">
    <source>
        <dbReference type="ARBA" id="ARBA00022777"/>
    </source>
</evidence>
<dbReference type="Pfam" id="PF02518">
    <property type="entry name" value="HATPase_c"/>
    <property type="match status" value="1"/>
</dbReference>
<dbReference type="GO" id="GO:0000155">
    <property type="term" value="F:phosphorelay sensor kinase activity"/>
    <property type="evidence" value="ECO:0007669"/>
    <property type="project" value="InterPro"/>
</dbReference>